<dbReference type="KEGG" id="acan:ACA1_073540"/>
<dbReference type="GeneID" id="14924693"/>
<protein>
    <submittedName>
        <fullName evidence="1">Uncharacterized protein</fullName>
    </submittedName>
</protein>
<reference evidence="1 2" key="1">
    <citation type="journal article" date="2013" name="Genome Biol.">
        <title>Genome of Acanthamoeba castellanii highlights extensive lateral gene transfer and early evolution of tyrosine kinase signaling.</title>
        <authorList>
            <person name="Clarke M."/>
            <person name="Lohan A.J."/>
            <person name="Liu B."/>
            <person name="Lagkouvardos I."/>
            <person name="Roy S."/>
            <person name="Zafar N."/>
            <person name="Bertelli C."/>
            <person name="Schilde C."/>
            <person name="Kianianmomeni A."/>
            <person name="Burglin T.R."/>
            <person name="Frech C."/>
            <person name="Turcotte B."/>
            <person name="Kopec K.O."/>
            <person name="Synnott J.M."/>
            <person name="Choo C."/>
            <person name="Paponov I."/>
            <person name="Finkler A."/>
            <person name="Soon Heng Tan C."/>
            <person name="Hutchins A.P."/>
            <person name="Weinmeier T."/>
            <person name="Rattei T."/>
            <person name="Chu J.S."/>
            <person name="Gimenez G."/>
            <person name="Irimia M."/>
            <person name="Rigden D.J."/>
            <person name="Fitzpatrick D.A."/>
            <person name="Lorenzo-Morales J."/>
            <person name="Bateman A."/>
            <person name="Chiu C.H."/>
            <person name="Tang P."/>
            <person name="Hegemann P."/>
            <person name="Fromm H."/>
            <person name="Raoult D."/>
            <person name="Greub G."/>
            <person name="Miranda-Saavedra D."/>
            <person name="Chen N."/>
            <person name="Nash P."/>
            <person name="Ginger M.L."/>
            <person name="Horn M."/>
            <person name="Schaap P."/>
            <person name="Caler L."/>
            <person name="Loftus B."/>
        </authorList>
    </citation>
    <scope>NUCLEOTIDE SEQUENCE [LARGE SCALE GENOMIC DNA]</scope>
    <source>
        <strain evidence="1 2">Neff</strain>
    </source>
</reference>
<keyword evidence="2" id="KW-1185">Reference proteome</keyword>
<dbReference type="Proteomes" id="UP000011083">
    <property type="component" value="Unassembled WGS sequence"/>
</dbReference>
<dbReference type="RefSeq" id="XP_004353238.1">
    <property type="nucleotide sequence ID" value="XM_004353186.1"/>
</dbReference>
<evidence type="ECO:0000313" key="1">
    <source>
        <dbReference type="EMBL" id="ELR23710.1"/>
    </source>
</evidence>
<gene>
    <name evidence="1" type="ORF">ACA1_073540</name>
</gene>
<dbReference type="EMBL" id="KB007857">
    <property type="protein sequence ID" value="ELR23710.1"/>
    <property type="molecule type" value="Genomic_DNA"/>
</dbReference>
<dbReference type="VEuPathDB" id="AmoebaDB:ACA1_073540"/>
<organism evidence="1 2">
    <name type="scientific">Acanthamoeba castellanii (strain ATCC 30010 / Neff)</name>
    <dbReference type="NCBI Taxonomy" id="1257118"/>
    <lineage>
        <taxon>Eukaryota</taxon>
        <taxon>Amoebozoa</taxon>
        <taxon>Discosea</taxon>
        <taxon>Longamoebia</taxon>
        <taxon>Centramoebida</taxon>
        <taxon>Acanthamoebidae</taxon>
        <taxon>Acanthamoeba</taxon>
    </lineage>
</organism>
<dbReference type="AlphaFoldDB" id="L8HEX1"/>
<proteinExistence type="predicted"/>
<name>L8HEX1_ACACF</name>
<accession>L8HEX1</accession>
<evidence type="ECO:0000313" key="2">
    <source>
        <dbReference type="Proteomes" id="UP000011083"/>
    </source>
</evidence>
<sequence>MEALLVGKLNITFLWSYPHVHGWITWINKWVAGSTKRNKALHLISLLKWLDSESITPASSGMPHTASQAFGKQKYNQSMTKAMNNNELVAAGNALHTNKQPTFILWLLDHVEHCSAPFQKSPQDTTSLAVKCYIQVLMEVFNSGYWQEIVSVNCLKWLSTVNTIEAMIPTEKLTCFKTDKEFHPLLSLTSLSRLRP</sequence>